<proteinExistence type="predicted"/>
<evidence type="ECO:0000256" key="1">
    <source>
        <dbReference type="SAM" id="MobiDB-lite"/>
    </source>
</evidence>
<dbReference type="PATRIC" id="fig|991778.3.peg.2476"/>
<dbReference type="RefSeq" id="WP_007326260.1">
    <property type="nucleotide sequence ID" value="NZ_AFAR01000127.1"/>
</dbReference>
<reference evidence="2 3" key="1">
    <citation type="journal article" date="2013" name="Mar. Genomics">
        <title>Expression of sulfatases in Rhodopirellula baltica and the diversity of sulfatases in the genus Rhodopirellula.</title>
        <authorList>
            <person name="Wegner C.E."/>
            <person name="Richter-Heitmann T."/>
            <person name="Klindworth A."/>
            <person name="Klockow C."/>
            <person name="Richter M."/>
            <person name="Achstetter T."/>
            <person name="Glockner F.O."/>
            <person name="Harder J."/>
        </authorList>
    </citation>
    <scope>NUCLEOTIDE SEQUENCE [LARGE SCALE GENOMIC DNA]</scope>
    <source>
        <strain evidence="2 3">WH47</strain>
    </source>
</reference>
<dbReference type="Gene3D" id="3.40.50.300">
    <property type="entry name" value="P-loop containing nucleotide triphosphate hydrolases"/>
    <property type="match status" value="1"/>
</dbReference>
<feature type="compositionally biased region" description="Basic residues" evidence="1">
    <location>
        <begin position="1298"/>
        <end position="1310"/>
    </location>
</feature>
<dbReference type="InterPro" id="IPR027417">
    <property type="entry name" value="P-loop_NTPase"/>
</dbReference>
<protein>
    <submittedName>
        <fullName evidence="2">Uncharacterized protein</fullName>
    </submittedName>
</protein>
<gene>
    <name evidence="2" type="ORF">RBWH47_01901</name>
</gene>
<accession>F2ARJ9</accession>
<dbReference type="SUPFAM" id="SSF52540">
    <property type="entry name" value="P-loop containing nucleoside triphosphate hydrolases"/>
    <property type="match status" value="1"/>
</dbReference>
<name>F2ARJ9_RHOBT</name>
<dbReference type="EMBL" id="AFAR01000127">
    <property type="protein sequence ID" value="EGF27712.1"/>
    <property type="molecule type" value="Genomic_DNA"/>
</dbReference>
<dbReference type="Proteomes" id="UP000006222">
    <property type="component" value="Unassembled WGS sequence"/>
</dbReference>
<comment type="caution">
    <text evidence="2">The sequence shown here is derived from an EMBL/GenBank/DDBJ whole genome shotgun (WGS) entry which is preliminary data.</text>
</comment>
<evidence type="ECO:0000313" key="3">
    <source>
        <dbReference type="Proteomes" id="UP000006222"/>
    </source>
</evidence>
<feature type="region of interest" description="Disordered" evidence="1">
    <location>
        <begin position="1289"/>
        <end position="1310"/>
    </location>
</feature>
<evidence type="ECO:0000313" key="2">
    <source>
        <dbReference type="EMBL" id="EGF27712.1"/>
    </source>
</evidence>
<organism evidence="2 3">
    <name type="scientific">Rhodopirellula baltica WH47</name>
    <dbReference type="NCBI Taxonomy" id="991778"/>
    <lineage>
        <taxon>Bacteria</taxon>
        <taxon>Pseudomonadati</taxon>
        <taxon>Planctomycetota</taxon>
        <taxon>Planctomycetia</taxon>
        <taxon>Pirellulales</taxon>
        <taxon>Pirellulaceae</taxon>
        <taxon>Rhodopirellula</taxon>
    </lineage>
</organism>
<sequence>MNRHVPNFPRPSDKRQGGLHAGIRYQYLKTILAWISLKDRDGNVVSEWIDDVFAADRGTAVISDTKYINSANSLTLRSPTVLDCLSNAFVHLVENEPNAEVRYAVTTNLPAGNESPMLAGLGTTGLLAWTAARSGDTSKQDSIIRFLIDDSAIAAKVKTYLRANSSQQVWADFLGKVWFELESGDLLQTYHAVDAILKERCEQYSLPRVGVSSFIEHLESIVSDAATRSTPKATEPRTLTLPDFEAEWDKHFMEKNVSYTQWCKETFGTGRLLVLDDADDWLETKFGVGFSRREMIENRIAYFSGQELDYQAKAIAELVGSDLGGDAAISGNVGSGKTLLAASIAVQLSNQAYQIYYASISAETRPGDLIADIQFAQERSKVPIVVVLDDCHRNFDVLVRLRLRRKRIKLPAILFVANDQDLYLRAHEEIEYNDVLDMFGQDKVHLSTNLTNPDFDEKISGIINSWVRAHPDRHLQTPKGSEITRIASEAHGNLGSLKAALAGWHGNASLRQLVEEKARGVVYHRFLSEHRTTESERNLLLQTAAVASYDVDFSVPNSLRDTAATLRKRGLLEKTSRDRFCFMDSARPNQLIDTYLHQRKDSERVFATLLGKYIESHETLPANAGQLLLAIGSERSNDVIETLFGQRETLDRIEKFLASAPSNRIAIEFLFRVRDVVDRPTLRRLFSAQLVDLPERFSALAKQGDALILWTKCLRLSSYCDQRIVHRLHQAVDSDLVESFVRSSGFHQLAYCVWTLSDINREEAKFILENAHSSPLMDSATELPPYDFVRAIRRLREVDVKWTQRFCNEAAGDRDGPFSGLLCLAVDDFASAIGELNWCDELSVKKFLHAVEDEDLEQFAARSSAASIAIAASTLKDVDRLFAKRFLDATTKTESSSPFSRQAISNLGNSLSELYRVSDCRARAELRRYSDDDLLAWARAAPLFKLGKTFAELGKIDAQRVKRLFEQIGYRNLAEKARGCENVGHLTKALSELSGIDNERARFILDSVDDGTLIEMFHVCSVDSLGRSLREVQNVDKKQAEWIAKKIDPADIADSYREVSLRNLGHYLSEIRTVSPRLSSAILDRLDSDALVDMVNSEPSLGELFAAIAKIHGVEGRSKRKLGKTTMTLLREAENRFPVIASQKRCRFEEISNGLRAANRIDSSVAKRLFRSLSFSRLEAKLRSEQVEKVLVALGSLSKIDRDISFDLLERIIDDRFIAKAKSLAPDRLASAVNSIAQVSRDHANKIVEAIVPESFRKSFVAMDIGRQTQVGRKLVAFSPAQAERLLGSYAPADPKAKAKPRRKRNLRRK</sequence>